<dbReference type="Gene3D" id="3.10.490.10">
    <property type="entry name" value="Gamma-glutamyl cyclotransferase-like"/>
    <property type="match status" value="1"/>
</dbReference>
<dbReference type="InterPro" id="IPR039126">
    <property type="entry name" value="GGACT"/>
</dbReference>
<accession>A0A1M5DRT1</accession>
<reference evidence="6" key="1">
    <citation type="submission" date="2016-11" db="EMBL/GenBank/DDBJ databases">
        <authorList>
            <person name="Varghese N."/>
            <person name="Submissions S."/>
        </authorList>
    </citation>
    <scope>NUCLEOTIDE SEQUENCE [LARGE SCALE GENOMIC DNA]</scope>
    <source>
        <strain evidence="6">DSM 16579</strain>
    </source>
</reference>
<comment type="similarity">
    <text evidence="1 3">Belongs to the gamma-glutamylcyclotransferase family.</text>
</comment>
<dbReference type="GO" id="GO:0016740">
    <property type="term" value="F:transferase activity"/>
    <property type="evidence" value="ECO:0007669"/>
    <property type="project" value="UniProtKB-KW"/>
</dbReference>
<dbReference type="PANTHER" id="PTHR12510">
    <property type="entry name" value="TROPONIN C-AKIN-1 PROTEIN"/>
    <property type="match status" value="1"/>
</dbReference>
<evidence type="ECO:0000313" key="6">
    <source>
        <dbReference type="Proteomes" id="UP000184517"/>
    </source>
</evidence>
<feature type="domain" description="Gamma-glutamylcyclotransferase AIG2-like" evidence="4">
    <location>
        <begin position="4"/>
        <end position="110"/>
    </location>
</feature>
<evidence type="ECO:0000256" key="3">
    <source>
        <dbReference type="RuleBase" id="RU367036"/>
    </source>
</evidence>
<dbReference type="GO" id="GO:0005829">
    <property type="term" value="C:cytosol"/>
    <property type="evidence" value="ECO:0007669"/>
    <property type="project" value="TreeGrafter"/>
</dbReference>
<dbReference type="InterPro" id="IPR013024">
    <property type="entry name" value="GGCT-like"/>
</dbReference>
<dbReference type="GO" id="GO:0061929">
    <property type="term" value="F:gamma-glutamylaminecyclotransferase activity"/>
    <property type="evidence" value="ECO:0007669"/>
    <property type="project" value="InterPro"/>
</dbReference>
<dbReference type="InterPro" id="IPR036568">
    <property type="entry name" value="GGCT-like_sf"/>
</dbReference>
<keyword evidence="5" id="KW-0808">Transferase</keyword>
<organism evidence="5 6">
    <name type="scientific">Marinomonas polaris DSM 16579</name>
    <dbReference type="NCBI Taxonomy" id="1122206"/>
    <lineage>
        <taxon>Bacteria</taxon>
        <taxon>Pseudomonadati</taxon>
        <taxon>Pseudomonadota</taxon>
        <taxon>Gammaproteobacteria</taxon>
        <taxon>Oceanospirillales</taxon>
        <taxon>Oceanospirillaceae</taxon>
        <taxon>Marinomonas</taxon>
    </lineage>
</organism>
<protein>
    <recommendedName>
        <fullName evidence="3">Gamma-glutamylcyclotransferase family protein</fullName>
    </recommendedName>
</protein>
<dbReference type="STRING" id="1122206.SAMN02745753_02480"/>
<evidence type="ECO:0000256" key="1">
    <source>
        <dbReference type="ARBA" id="ARBA00008861"/>
    </source>
</evidence>
<dbReference type="Pfam" id="PF06094">
    <property type="entry name" value="GGACT"/>
    <property type="match status" value="1"/>
</dbReference>
<dbReference type="AlphaFoldDB" id="A0A1M5DRT1"/>
<dbReference type="InterPro" id="IPR009288">
    <property type="entry name" value="AIG2-like_dom"/>
</dbReference>
<dbReference type="RefSeq" id="WP_072840006.1">
    <property type="nucleotide sequence ID" value="NZ_FQVF01000010.1"/>
</dbReference>
<proteinExistence type="inferred from homology"/>
<name>A0A1M5DRT1_9GAMM</name>
<dbReference type="EMBL" id="FQVF01000010">
    <property type="protein sequence ID" value="SHF69502.1"/>
    <property type="molecule type" value="Genomic_DNA"/>
</dbReference>
<gene>
    <name evidence="5" type="ORF">SAMN02745753_02480</name>
</gene>
<evidence type="ECO:0000259" key="4">
    <source>
        <dbReference type="Pfam" id="PF06094"/>
    </source>
</evidence>
<dbReference type="PANTHER" id="PTHR12510:SF4">
    <property type="entry name" value="GAMMA-GLUTAMYLAMINECYCLOTRANSFERASE"/>
    <property type="match status" value="1"/>
</dbReference>
<dbReference type="CDD" id="cd06661">
    <property type="entry name" value="GGCT_like"/>
    <property type="match status" value="1"/>
</dbReference>
<evidence type="ECO:0000256" key="2">
    <source>
        <dbReference type="PIRSR" id="PIRSR639126-1"/>
    </source>
</evidence>
<dbReference type="OrthoDB" id="482277at2"/>
<dbReference type="Proteomes" id="UP000184517">
    <property type="component" value="Unassembled WGS sequence"/>
</dbReference>
<dbReference type="SUPFAM" id="SSF110857">
    <property type="entry name" value="Gamma-glutamyl cyclotransferase-like"/>
    <property type="match status" value="1"/>
</dbReference>
<feature type="active site" description="Proton acceptor" evidence="2">
    <location>
        <position position="77"/>
    </location>
</feature>
<sequence length="140" mass="15800">MHKVFVFGTLKEGFPNFKTNKGIRYRGDFKTKERYPLYLVGERFSPWLVLQSGEGYPVKGQVFEVSDNVLAEMDALERITAVDGYRKVSVPVICLESGDEINVLAYGKPPEMLQSVEVMQELAGEYGLEHAALYRSRSAT</sequence>
<keyword evidence="6" id="KW-1185">Reference proteome</keyword>
<evidence type="ECO:0000313" key="5">
    <source>
        <dbReference type="EMBL" id="SHF69502.1"/>
    </source>
</evidence>